<name>A0A3N4K0A6_9PEZI</name>
<dbReference type="Proteomes" id="UP000276215">
    <property type="component" value="Unassembled WGS sequence"/>
</dbReference>
<dbReference type="OrthoDB" id="2537459at2759"/>
<dbReference type="AlphaFoldDB" id="A0A3N4K0A6"/>
<feature type="transmembrane region" description="Helical" evidence="2">
    <location>
        <begin position="193"/>
        <end position="216"/>
    </location>
</feature>
<sequence>MSHGLCFDNCKATYAFAIVQGSRCWCSDYAPASTTTGCDQGCPGYGIESCGNTKKDLFGYIALPNTPKGTAGGSSTVRESDSPTPSTPLNFSPSHSPSISTVIEEKPGPTTTVIITASPTSTSSSSTTSSSTSTSTTSTSTQATTSPPVSIVTSVGGYRTVTLAPTEQTPAPTHQASSSNSSNGNFFSKPGRVAGLFVGLALGIILVVAALLFFCYRRNKQRASLNSVDPPGSATVTAVAGAGVFGGRRRSRSMSTLGLIGEKGGTAVDTTPASTANNFSGLPAAEAGKSTTAAQTPGRLIDQRLDPNQIYLRYDPDTGSSRMSVRSLRDDTDYSRRVLRLANPDD</sequence>
<feature type="region of interest" description="Disordered" evidence="1">
    <location>
        <begin position="68"/>
        <end position="151"/>
    </location>
</feature>
<reference evidence="4 5" key="1">
    <citation type="journal article" date="2018" name="Nat. Ecol. Evol.">
        <title>Pezizomycetes genomes reveal the molecular basis of ectomycorrhizal truffle lifestyle.</title>
        <authorList>
            <person name="Murat C."/>
            <person name="Payen T."/>
            <person name="Noel B."/>
            <person name="Kuo A."/>
            <person name="Morin E."/>
            <person name="Chen J."/>
            <person name="Kohler A."/>
            <person name="Krizsan K."/>
            <person name="Balestrini R."/>
            <person name="Da Silva C."/>
            <person name="Montanini B."/>
            <person name="Hainaut M."/>
            <person name="Levati E."/>
            <person name="Barry K.W."/>
            <person name="Belfiori B."/>
            <person name="Cichocki N."/>
            <person name="Clum A."/>
            <person name="Dockter R.B."/>
            <person name="Fauchery L."/>
            <person name="Guy J."/>
            <person name="Iotti M."/>
            <person name="Le Tacon F."/>
            <person name="Lindquist E.A."/>
            <person name="Lipzen A."/>
            <person name="Malagnac F."/>
            <person name="Mello A."/>
            <person name="Molinier V."/>
            <person name="Miyauchi S."/>
            <person name="Poulain J."/>
            <person name="Riccioni C."/>
            <person name="Rubini A."/>
            <person name="Sitrit Y."/>
            <person name="Splivallo R."/>
            <person name="Traeger S."/>
            <person name="Wang M."/>
            <person name="Zifcakova L."/>
            <person name="Wipf D."/>
            <person name="Zambonelli A."/>
            <person name="Paolocci F."/>
            <person name="Nowrousian M."/>
            <person name="Ottonello S."/>
            <person name="Baldrian P."/>
            <person name="Spatafora J.W."/>
            <person name="Henrissat B."/>
            <person name="Nagy L.G."/>
            <person name="Aury J.M."/>
            <person name="Wincker P."/>
            <person name="Grigoriev I.V."/>
            <person name="Bonfante P."/>
            <person name="Martin F.M."/>
        </authorList>
    </citation>
    <scope>NUCLEOTIDE SEQUENCE [LARGE SCALE GENOMIC DNA]</scope>
    <source>
        <strain evidence="4 5">120613-1</strain>
    </source>
</reference>
<dbReference type="EMBL" id="ML120359">
    <property type="protein sequence ID" value="RPB04070.1"/>
    <property type="molecule type" value="Genomic_DNA"/>
</dbReference>
<evidence type="ECO:0000313" key="5">
    <source>
        <dbReference type="Proteomes" id="UP000276215"/>
    </source>
</evidence>
<keyword evidence="2" id="KW-0812">Transmembrane</keyword>
<evidence type="ECO:0000256" key="2">
    <source>
        <dbReference type="SAM" id="Phobius"/>
    </source>
</evidence>
<dbReference type="STRING" id="1336337.A0A3N4K0A6"/>
<feature type="compositionally biased region" description="Low complexity" evidence="1">
    <location>
        <begin position="109"/>
        <end position="150"/>
    </location>
</feature>
<evidence type="ECO:0000313" key="4">
    <source>
        <dbReference type="EMBL" id="RPB04070.1"/>
    </source>
</evidence>
<gene>
    <name evidence="4" type="ORF">L873DRAFT_1786343</name>
</gene>
<proteinExistence type="predicted"/>
<organism evidence="4 5">
    <name type="scientific">Choiromyces venosus 120613-1</name>
    <dbReference type="NCBI Taxonomy" id="1336337"/>
    <lineage>
        <taxon>Eukaryota</taxon>
        <taxon>Fungi</taxon>
        <taxon>Dikarya</taxon>
        <taxon>Ascomycota</taxon>
        <taxon>Pezizomycotina</taxon>
        <taxon>Pezizomycetes</taxon>
        <taxon>Pezizales</taxon>
        <taxon>Tuberaceae</taxon>
        <taxon>Choiromyces</taxon>
    </lineage>
</organism>
<protein>
    <recommendedName>
        <fullName evidence="3">WSC domain-containing protein</fullName>
    </recommendedName>
</protein>
<keyword evidence="2" id="KW-1133">Transmembrane helix</keyword>
<accession>A0A3N4K0A6</accession>
<keyword evidence="2" id="KW-0472">Membrane</keyword>
<dbReference type="PROSITE" id="PS51212">
    <property type="entry name" value="WSC"/>
    <property type="match status" value="1"/>
</dbReference>
<evidence type="ECO:0000256" key="1">
    <source>
        <dbReference type="SAM" id="MobiDB-lite"/>
    </source>
</evidence>
<keyword evidence="5" id="KW-1185">Reference proteome</keyword>
<dbReference type="InterPro" id="IPR002889">
    <property type="entry name" value="WSC_carb-bd"/>
</dbReference>
<feature type="compositionally biased region" description="Polar residues" evidence="1">
    <location>
        <begin position="73"/>
        <end position="101"/>
    </location>
</feature>
<feature type="domain" description="WSC" evidence="3">
    <location>
        <begin position="1"/>
        <end position="63"/>
    </location>
</feature>
<evidence type="ECO:0000259" key="3">
    <source>
        <dbReference type="PROSITE" id="PS51212"/>
    </source>
</evidence>